<evidence type="ECO:0000313" key="7">
    <source>
        <dbReference type="EMBL" id="KAK5092055.1"/>
    </source>
</evidence>
<evidence type="ECO:0000256" key="5">
    <source>
        <dbReference type="ARBA" id="ARBA00023136"/>
    </source>
</evidence>
<comment type="subcellular location">
    <subcellularLocation>
        <location evidence="1">Membrane</location>
        <topology evidence="1">Multi-pass membrane protein</topology>
    </subcellularLocation>
</comment>
<dbReference type="Proteomes" id="UP001345013">
    <property type="component" value="Unassembled WGS sequence"/>
</dbReference>
<feature type="transmembrane region" description="Helical" evidence="6">
    <location>
        <begin position="433"/>
        <end position="453"/>
    </location>
</feature>
<dbReference type="InterPro" id="IPR036259">
    <property type="entry name" value="MFS_trans_sf"/>
</dbReference>
<dbReference type="Pfam" id="PF07690">
    <property type="entry name" value="MFS_1"/>
    <property type="match status" value="1"/>
</dbReference>
<evidence type="ECO:0000256" key="6">
    <source>
        <dbReference type="SAM" id="Phobius"/>
    </source>
</evidence>
<dbReference type="SUPFAM" id="SSF103473">
    <property type="entry name" value="MFS general substrate transporter"/>
    <property type="match status" value="1"/>
</dbReference>
<keyword evidence="8" id="KW-1185">Reference proteome</keyword>
<evidence type="ECO:0008006" key="9">
    <source>
        <dbReference type="Google" id="ProtNLM"/>
    </source>
</evidence>
<dbReference type="EMBL" id="JAVRRG010000065">
    <property type="protein sequence ID" value="KAK5092055.1"/>
    <property type="molecule type" value="Genomic_DNA"/>
</dbReference>
<evidence type="ECO:0000256" key="2">
    <source>
        <dbReference type="ARBA" id="ARBA00022448"/>
    </source>
</evidence>
<reference evidence="7 8" key="1">
    <citation type="submission" date="2023-08" db="EMBL/GenBank/DDBJ databases">
        <title>Black Yeasts Isolated from many extreme environments.</title>
        <authorList>
            <person name="Coleine C."/>
            <person name="Stajich J.E."/>
            <person name="Selbmann L."/>
        </authorList>
    </citation>
    <scope>NUCLEOTIDE SEQUENCE [LARGE SCALE GENOMIC DNA]</scope>
    <source>
        <strain evidence="7 8">CCFEE 5885</strain>
    </source>
</reference>
<feature type="transmembrane region" description="Helical" evidence="6">
    <location>
        <begin position="362"/>
        <end position="386"/>
    </location>
</feature>
<dbReference type="Gene3D" id="1.20.1250.20">
    <property type="entry name" value="MFS general substrate transporter like domains"/>
    <property type="match status" value="1"/>
</dbReference>
<keyword evidence="3 6" id="KW-0812">Transmembrane</keyword>
<accession>A0ABR0K8I3</accession>
<feature type="transmembrane region" description="Helical" evidence="6">
    <location>
        <begin position="318"/>
        <end position="342"/>
    </location>
</feature>
<dbReference type="PANTHER" id="PTHR23504">
    <property type="entry name" value="MAJOR FACILITATOR SUPERFAMILY DOMAIN-CONTAINING PROTEIN 10"/>
    <property type="match status" value="1"/>
</dbReference>
<proteinExistence type="predicted"/>
<evidence type="ECO:0000256" key="4">
    <source>
        <dbReference type="ARBA" id="ARBA00022989"/>
    </source>
</evidence>
<dbReference type="PANTHER" id="PTHR23504:SF16">
    <property type="entry name" value="TRANSPORTER, PUTATIVE (AFU_ORTHOLOGUE AFUA_1G13970)-RELATED"/>
    <property type="match status" value="1"/>
</dbReference>
<keyword evidence="5 6" id="KW-0472">Membrane</keyword>
<comment type="caution">
    <text evidence="7">The sequence shown here is derived from an EMBL/GenBank/DDBJ whole genome shotgun (WGS) entry which is preliminary data.</text>
</comment>
<name>A0ABR0K8I3_9EURO</name>
<feature type="transmembrane region" description="Helical" evidence="6">
    <location>
        <begin position="407"/>
        <end position="427"/>
    </location>
</feature>
<feature type="transmembrane region" description="Helical" evidence="6">
    <location>
        <begin position="150"/>
        <end position="171"/>
    </location>
</feature>
<keyword evidence="4 6" id="KW-1133">Transmembrane helix</keyword>
<feature type="transmembrane region" description="Helical" evidence="6">
    <location>
        <begin position="202"/>
        <end position="224"/>
    </location>
</feature>
<evidence type="ECO:0000256" key="1">
    <source>
        <dbReference type="ARBA" id="ARBA00004141"/>
    </source>
</evidence>
<evidence type="ECO:0000313" key="8">
    <source>
        <dbReference type="Proteomes" id="UP001345013"/>
    </source>
</evidence>
<dbReference type="InterPro" id="IPR011701">
    <property type="entry name" value="MFS"/>
</dbReference>
<keyword evidence="2" id="KW-0813">Transport</keyword>
<protein>
    <recommendedName>
        <fullName evidence="9">Major facilitator superfamily (MFS) profile domain-containing protein</fullName>
    </recommendedName>
</protein>
<gene>
    <name evidence="7" type="ORF">LTR24_005598</name>
</gene>
<organism evidence="7 8">
    <name type="scientific">Lithohypha guttulata</name>
    <dbReference type="NCBI Taxonomy" id="1690604"/>
    <lineage>
        <taxon>Eukaryota</taxon>
        <taxon>Fungi</taxon>
        <taxon>Dikarya</taxon>
        <taxon>Ascomycota</taxon>
        <taxon>Pezizomycotina</taxon>
        <taxon>Eurotiomycetes</taxon>
        <taxon>Chaetothyriomycetidae</taxon>
        <taxon>Chaetothyriales</taxon>
        <taxon>Trichomeriaceae</taxon>
        <taxon>Lithohypha</taxon>
    </lineage>
</organism>
<sequence>MAPGPPPPSWSSIPKKSELAIICSVRIVDFFQQAALQAFMFYQLASFTPDASESEISFQVGVLQGVFTAAQIFTSVAWGRVADNPAWGRKKVILVSLTGQGISCVGVAFSRSFAAAVVWRTLGGAVNATVGGARTALSEKTEKRYHSRTFLLLPLAWNIANIFGPPIGGLMSDPVQYHPKWFGENSTFGGRNGVAWMKAFPYAPPSLFCASMLFADAALVLFGLEETLVSCQGRRDRGFEMGASIQQLFSKYVLRSSGYTRLDQHEAMAETPLQDDAELQTSTPLAQIVKQELPRPQTPPKPASIGPVPFKRALTRNVFLVLTTVAALDFQLGGFTALWTMFLSTDRRDPKNDPKPQLPFKFSGGIGFQPSVVGLAMSVLGVVGIVCQLTLYPRMNARFGLLRSTTYSLFFFPIAYTMAPYLSLLASSSNNQFLLWTGIILIALIIISARTFAVPGIVLLTNNASPGPEVLGTIHGLGAAGQ</sequence>
<evidence type="ECO:0000256" key="3">
    <source>
        <dbReference type="ARBA" id="ARBA00022692"/>
    </source>
</evidence>